<dbReference type="EMBL" id="CP050124">
    <property type="protein sequence ID" value="QIP38948.1"/>
    <property type="molecule type" value="Genomic_DNA"/>
</dbReference>
<dbReference type="GO" id="GO:0004497">
    <property type="term" value="F:monooxygenase activity"/>
    <property type="evidence" value="ECO:0007669"/>
    <property type="project" value="UniProtKB-KW"/>
</dbReference>
<dbReference type="GO" id="GO:0005829">
    <property type="term" value="C:cytosol"/>
    <property type="evidence" value="ECO:0007669"/>
    <property type="project" value="TreeGrafter"/>
</dbReference>
<dbReference type="PANTHER" id="PTHR30137:SF6">
    <property type="entry name" value="LUCIFERASE-LIKE MONOOXYGENASE"/>
    <property type="match status" value="1"/>
</dbReference>
<organism evidence="2 3">
    <name type="scientific">Rhodococcus erythropolis</name>
    <name type="common">Arthrobacter picolinophilus</name>
    <dbReference type="NCBI Taxonomy" id="1833"/>
    <lineage>
        <taxon>Bacteria</taxon>
        <taxon>Bacillati</taxon>
        <taxon>Actinomycetota</taxon>
        <taxon>Actinomycetes</taxon>
        <taxon>Mycobacteriales</taxon>
        <taxon>Nocardiaceae</taxon>
        <taxon>Rhodococcus</taxon>
        <taxon>Rhodococcus erythropolis group</taxon>
    </lineage>
</organism>
<dbReference type="Pfam" id="PF00296">
    <property type="entry name" value="Bac_luciferase"/>
    <property type="match status" value="1"/>
</dbReference>
<dbReference type="InterPro" id="IPR019949">
    <property type="entry name" value="CmoO-like"/>
</dbReference>
<accession>A0A1F2Q7P5</accession>
<name>A0A1F2Q7P5_RHOER</name>
<evidence type="ECO:0000313" key="2">
    <source>
        <dbReference type="EMBL" id="QIP38948.1"/>
    </source>
</evidence>
<evidence type="ECO:0000256" key="1">
    <source>
        <dbReference type="ARBA" id="ARBA00007789"/>
    </source>
</evidence>
<protein>
    <submittedName>
        <fullName evidence="2">Limonene 1, 2-monooxygenase</fullName>
    </submittedName>
</protein>
<gene>
    <name evidence="2" type="ORF">G9444_1704</name>
</gene>
<dbReference type="InterPro" id="IPR050766">
    <property type="entry name" value="Bact_Lucif_Oxidored"/>
</dbReference>
<sequence length="348" mass="37418">MVAPSNDACVLFAEKGSTSMAVPLSILDLAHIGDDETAKDSFDASVTLAQRAEEWGYKRIWYAEHHNMGSIASSATSVLISHVAANTSKIRLGAGGIMLPNHAPLTIAEQFGTLETLHPGRIDLGLGRAPGSDQKTMQALRRDPSSSDSFPQDVLELQGYLGDTSRVPGINAVPGKGTHVPLYILGSSLFGAKLAAMLGLPYAFASHFAPNALRDAVAIYRREFKPSEQLAEPYVIAGVNVIAADTHEQAQQDFLAAKRSRVSLLLGRGRKFTDDEADMLLDSPAGQQVLQMTKYSAIGTPAEVRAYLDEFTEHAQADELITVSTGTNREAWLRTFELLADVSDLVPA</sequence>
<comment type="similarity">
    <text evidence="1">To bacterial alkanal monooxygenase alpha and beta chains.</text>
</comment>
<dbReference type="NCBIfam" id="TIGR03558">
    <property type="entry name" value="oxido_grp_1"/>
    <property type="match status" value="1"/>
</dbReference>
<dbReference type="SUPFAM" id="SSF51679">
    <property type="entry name" value="Bacterial luciferase-like"/>
    <property type="match status" value="1"/>
</dbReference>
<evidence type="ECO:0000313" key="3">
    <source>
        <dbReference type="Proteomes" id="UP000502345"/>
    </source>
</evidence>
<dbReference type="GO" id="GO:0016705">
    <property type="term" value="F:oxidoreductase activity, acting on paired donors, with incorporation or reduction of molecular oxygen"/>
    <property type="evidence" value="ECO:0007669"/>
    <property type="project" value="InterPro"/>
</dbReference>
<dbReference type="Proteomes" id="UP000502345">
    <property type="component" value="Chromosome"/>
</dbReference>
<proteinExistence type="predicted"/>
<dbReference type="InterPro" id="IPR011251">
    <property type="entry name" value="Luciferase-like_dom"/>
</dbReference>
<dbReference type="Gene3D" id="3.20.20.30">
    <property type="entry name" value="Luciferase-like domain"/>
    <property type="match status" value="1"/>
</dbReference>
<keyword evidence="2" id="KW-0560">Oxidoreductase</keyword>
<dbReference type="FunFam" id="3.20.20.30:FF:000002">
    <property type="entry name" value="LLM class flavin-dependent oxidoreductase"/>
    <property type="match status" value="1"/>
</dbReference>
<keyword evidence="2" id="KW-0503">Monooxygenase</keyword>
<dbReference type="InterPro" id="IPR036661">
    <property type="entry name" value="Luciferase-like_sf"/>
</dbReference>
<reference evidence="2 3" key="1">
    <citation type="submission" date="2020-03" db="EMBL/GenBank/DDBJ databases">
        <title>Screen low temperature-resistant strains for efficient degradation of petroleum hydrocarbons under the low temperature.</title>
        <authorList>
            <person name="Wang Y."/>
            <person name="Chen J."/>
        </authorList>
    </citation>
    <scope>NUCLEOTIDE SEQUENCE [LARGE SCALE GENOMIC DNA]</scope>
    <source>
        <strain evidence="2 3">KB1</strain>
    </source>
</reference>
<dbReference type="AlphaFoldDB" id="A0A1F2Q7P5"/>
<dbReference type="PANTHER" id="PTHR30137">
    <property type="entry name" value="LUCIFERASE-LIKE MONOOXYGENASE"/>
    <property type="match status" value="1"/>
</dbReference>